<keyword evidence="6 7" id="KW-0472">Membrane</keyword>
<dbReference type="eggNOG" id="KOG2118">
    <property type="taxonomic scope" value="Eukaryota"/>
</dbReference>
<dbReference type="GO" id="GO:0032026">
    <property type="term" value="P:response to magnesium ion"/>
    <property type="evidence" value="ECO:0007669"/>
    <property type="project" value="UniProtKB-ARBA"/>
</dbReference>
<dbReference type="InterPro" id="IPR045095">
    <property type="entry name" value="ACDP"/>
</dbReference>
<dbReference type="CTD" id="20213372"/>
<dbReference type="GO" id="GO:0040018">
    <property type="term" value="P:positive regulation of multicellular organism growth"/>
    <property type="evidence" value="ECO:0007669"/>
    <property type="project" value="UniProtKB-ARBA"/>
</dbReference>
<dbReference type="PANTHER" id="PTHR12064:SF94">
    <property type="entry name" value="UNEXTENDED PROTEIN"/>
    <property type="match status" value="1"/>
</dbReference>
<feature type="transmembrane region" description="Helical" evidence="8">
    <location>
        <begin position="135"/>
        <end position="153"/>
    </location>
</feature>
<evidence type="ECO:0000256" key="2">
    <source>
        <dbReference type="ARBA" id="ARBA00010484"/>
    </source>
</evidence>
<dbReference type="GO" id="GO:0005886">
    <property type="term" value="C:plasma membrane"/>
    <property type="evidence" value="ECO:0000318"/>
    <property type="project" value="GO_Central"/>
</dbReference>
<dbReference type="GeneID" id="20213372"/>
<keyword evidence="5 7" id="KW-1133">Transmembrane helix</keyword>
<dbReference type="InParanoid" id="T1FX24"/>
<evidence type="ECO:0000256" key="4">
    <source>
        <dbReference type="ARBA" id="ARBA00022737"/>
    </source>
</evidence>
<dbReference type="GO" id="GO:1905941">
    <property type="term" value="P:positive regulation of gonad development"/>
    <property type="evidence" value="ECO:0007669"/>
    <property type="project" value="UniProtKB-ARBA"/>
</dbReference>
<dbReference type="EMBL" id="KB095811">
    <property type="protein sequence ID" value="ESO13032.1"/>
    <property type="molecule type" value="Genomic_DNA"/>
</dbReference>
<dbReference type="AlphaFoldDB" id="T1FX24"/>
<dbReference type="GO" id="GO:0022857">
    <property type="term" value="F:transmembrane transporter activity"/>
    <property type="evidence" value="ECO:0000318"/>
    <property type="project" value="GO_Central"/>
</dbReference>
<dbReference type="InterPro" id="IPR002550">
    <property type="entry name" value="CNNM"/>
</dbReference>
<dbReference type="OrthoDB" id="5353557at2759"/>
<dbReference type="FunFam" id="3.10.580.10:FF:000006">
    <property type="entry name" value="DUF21 and CBS domain protein"/>
    <property type="match status" value="1"/>
</dbReference>
<keyword evidence="12" id="KW-1185">Reference proteome</keyword>
<proteinExistence type="inferred from homology"/>
<feature type="transmembrane region" description="Helical" evidence="8">
    <location>
        <begin position="102"/>
        <end position="123"/>
    </location>
</feature>
<organism evidence="11 12">
    <name type="scientific">Helobdella robusta</name>
    <name type="common">Californian leech</name>
    <dbReference type="NCBI Taxonomy" id="6412"/>
    <lineage>
        <taxon>Eukaryota</taxon>
        <taxon>Metazoa</taxon>
        <taxon>Spiralia</taxon>
        <taxon>Lophotrochozoa</taxon>
        <taxon>Annelida</taxon>
        <taxon>Clitellata</taxon>
        <taxon>Hirudinea</taxon>
        <taxon>Rhynchobdellida</taxon>
        <taxon>Glossiphoniidae</taxon>
        <taxon>Helobdella</taxon>
    </lineage>
</organism>
<dbReference type="Gene3D" id="3.10.580.10">
    <property type="entry name" value="CBS-domain"/>
    <property type="match status" value="1"/>
</dbReference>
<dbReference type="Proteomes" id="UP000015101">
    <property type="component" value="Unassembled WGS sequence"/>
</dbReference>
<evidence type="ECO:0000313" key="11">
    <source>
        <dbReference type="EnsemblMetazoa" id="HelroP62561"/>
    </source>
</evidence>
<evidence type="ECO:0000256" key="3">
    <source>
        <dbReference type="ARBA" id="ARBA00022692"/>
    </source>
</evidence>
<dbReference type="KEGG" id="hro:HELRODRAFT_62561"/>
<evidence type="ECO:0000313" key="12">
    <source>
        <dbReference type="Proteomes" id="UP000015101"/>
    </source>
</evidence>
<protein>
    <recommendedName>
        <fullName evidence="9">CNNM transmembrane domain-containing protein</fullName>
    </recommendedName>
</protein>
<accession>T1FX24</accession>
<dbReference type="InterPro" id="IPR044751">
    <property type="entry name" value="Ion_transp-like_CBS"/>
</dbReference>
<name>T1FX24_HELRO</name>
<feature type="transmembrane region" description="Helical" evidence="8">
    <location>
        <begin position="75"/>
        <end position="96"/>
    </location>
</feature>
<reference evidence="10 12" key="2">
    <citation type="journal article" date="2013" name="Nature">
        <title>Insights into bilaterian evolution from three spiralian genomes.</title>
        <authorList>
            <person name="Simakov O."/>
            <person name="Marletaz F."/>
            <person name="Cho S.J."/>
            <person name="Edsinger-Gonzales E."/>
            <person name="Havlak P."/>
            <person name="Hellsten U."/>
            <person name="Kuo D.H."/>
            <person name="Larsson T."/>
            <person name="Lv J."/>
            <person name="Arendt D."/>
            <person name="Savage R."/>
            <person name="Osoegawa K."/>
            <person name="de Jong P."/>
            <person name="Grimwood J."/>
            <person name="Chapman J.A."/>
            <person name="Shapiro H."/>
            <person name="Aerts A."/>
            <person name="Otillar R.P."/>
            <person name="Terry A.Y."/>
            <person name="Boore J.L."/>
            <person name="Grigoriev I.V."/>
            <person name="Lindberg D.R."/>
            <person name="Seaver E.C."/>
            <person name="Weisblat D.A."/>
            <person name="Putnam N.H."/>
            <person name="Rokhsar D.S."/>
        </authorList>
    </citation>
    <scope>NUCLEOTIDE SEQUENCE</scope>
</reference>
<evidence type="ECO:0000313" key="10">
    <source>
        <dbReference type="EMBL" id="ESO13032.1"/>
    </source>
</evidence>
<gene>
    <name evidence="11" type="primary">20213372</name>
    <name evidence="10" type="ORF">HELRODRAFT_62561</name>
</gene>
<evidence type="ECO:0000256" key="6">
    <source>
        <dbReference type="ARBA" id="ARBA00023136"/>
    </source>
</evidence>
<comment type="similarity">
    <text evidence="2">Belongs to the ACDP family.</text>
</comment>
<dbReference type="RefSeq" id="XP_009009752.1">
    <property type="nucleotide sequence ID" value="XM_009011504.1"/>
</dbReference>
<reference evidence="12" key="1">
    <citation type="submission" date="2012-12" db="EMBL/GenBank/DDBJ databases">
        <authorList>
            <person name="Hellsten U."/>
            <person name="Grimwood J."/>
            <person name="Chapman J.A."/>
            <person name="Shapiro H."/>
            <person name="Aerts A."/>
            <person name="Otillar R.P."/>
            <person name="Terry A.Y."/>
            <person name="Boore J.L."/>
            <person name="Simakov O."/>
            <person name="Marletaz F."/>
            <person name="Cho S.-J."/>
            <person name="Edsinger-Gonzales E."/>
            <person name="Havlak P."/>
            <person name="Kuo D.-H."/>
            <person name="Larsson T."/>
            <person name="Lv J."/>
            <person name="Arendt D."/>
            <person name="Savage R."/>
            <person name="Osoegawa K."/>
            <person name="de Jong P."/>
            <person name="Lindberg D.R."/>
            <person name="Seaver E.C."/>
            <person name="Weisblat D.A."/>
            <person name="Putnam N.H."/>
            <person name="Grigoriev I.V."/>
            <person name="Rokhsar D.S."/>
        </authorList>
    </citation>
    <scope>NUCLEOTIDE SEQUENCE</scope>
</reference>
<sequence length="364" mass="41730">MRLSVVVQDDQRKYILVWVFSFLIPVFLLFSALFSGLAMSLLTLTRAELKVLRNQGNIEEKKYSRAVTPLRKRGNLLFCTFLIMNTLTNVVLAVLFHELISYYSILAATLLIVFLGEILPQTICSRFGLSYGNKMAWLTNIFVVLAFPFSFPVSKLMDAVLDDEIPTVYNRDQIQEILTKQQQPSEKVKKEDENDLKALKLSNKTVGDVMVKLEEAYMEEYNSVLTAAKVTEIIKKGYTRIPVYDKLRTNVVALLHLKDLTLIDPTDKLTIKTVCKFYNRPVNFVFEDTKLNVMLEEFKKGCQSHMAFVQRVNSDGPGDPYYETLGMVTLEDVIDEIFHSDTNAHKPVNNNVFDPNIHCKFFFS</sequence>
<evidence type="ECO:0000259" key="9">
    <source>
        <dbReference type="PROSITE" id="PS51846"/>
    </source>
</evidence>
<dbReference type="SUPFAM" id="SSF54631">
    <property type="entry name" value="CBS-domain pair"/>
    <property type="match status" value="1"/>
</dbReference>
<dbReference type="GO" id="GO:0010960">
    <property type="term" value="P:magnesium ion homeostasis"/>
    <property type="evidence" value="ECO:0000318"/>
    <property type="project" value="GO_Central"/>
</dbReference>
<evidence type="ECO:0000256" key="8">
    <source>
        <dbReference type="SAM" id="Phobius"/>
    </source>
</evidence>
<dbReference type="EnsemblMetazoa" id="HelroT62561">
    <property type="protein sequence ID" value="HelroP62561"/>
    <property type="gene ID" value="HelroG62561"/>
</dbReference>
<dbReference type="Pfam" id="PF01595">
    <property type="entry name" value="CNNM"/>
    <property type="match status" value="1"/>
</dbReference>
<dbReference type="EMBL" id="AMQM01000288">
    <property type="status" value="NOT_ANNOTATED_CDS"/>
    <property type="molecule type" value="Genomic_DNA"/>
</dbReference>
<dbReference type="GO" id="GO:0008340">
    <property type="term" value="P:determination of adult lifespan"/>
    <property type="evidence" value="ECO:0007669"/>
    <property type="project" value="UniProtKB-ARBA"/>
</dbReference>
<feature type="transmembrane region" description="Helical" evidence="8">
    <location>
        <begin position="15"/>
        <end position="44"/>
    </location>
</feature>
<dbReference type="InterPro" id="IPR046342">
    <property type="entry name" value="CBS_dom_sf"/>
</dbReference>
<dbReference type="STRING" id="6412.T1FX24"/>
<comment type="subcellular location">
    <subcellularLocation>
        <location evidence="1">Membrane</location>
        <topology evidence="1">Multi-pass membrane protein</topology>
    </subcellularLocation>
</comment>
<dbReference type="HOGENOM" id="CLU_011310_0_1_1"/>
<feature type="domain" description="CNNM transmembrane" evidence="9">
    <location>
        <begin position="13"/>
        <end position="192"/>
    </location>
</feature>
<evidence type="ECO:0000256" key="1">
    <source>
        <dbReference type="ARBA" id="ARBA00004141"/>
    </source>
</evidence>
<evidence type="ECO:0000256" key="7">
    <source>
        <dbReference type="PROSITE-ProRule" id="PRU01193"/>
    </source>
</evidence>
<dbReference type="CDD" id="cd04590">
    <property type="entry name" value="CBS_pair_CorC_HlyC_assoc"/>
    <property type="match status" value="1"/>
</dbReference>
<reference evidence="11" key="3">
    <citation type="submission" date="2015-06" db="UniProtKB">
        <authorList>
            <consortium name="EnsemblMetazoa"/>
        </authorList>
    </citation>
    <scope>IDENTIFICATION</scope>
</reference>
<keyword evidence="4" id="KW-0677">Repeat</keyword>
<keyword evidence="3 7" id="KW-0812">Transmembrane</keyword>
<dbReference type="PROSITE" id="PS51846">
    <property type="entry name" value="CNNM"/>
    <property type="match status" value="1"/>
</dbReference>
<dbReference type="OMA" id="QILVWIC"/>
<dbReference type="PANTHER" id="PTHR12064">
    <property type="entry name" value="METAL TRANSPORTER CNNM"/>
    <property type="match status" value="1"/>
</dbReference>
<evidence type="ECO:0000256" key="5">
    <source>
        <dbReference type="ARBA" id="ARBA00022989"/>
    </source>
</evidence>